<evidence type="ECO:0000313" key="2">
    <source>
        <dbReference type="EMBL" id="HJD34082.1"/>
    </source>
</evidence>
<feature type="transmembrane region" description="Helical" evidence="1">
    <location>
        <begin position="84"/>
        <end position="107"/>
    </location>
</feature>
<feature type="transmembrane region" description="Helical" evidence="1">
    <location>
        <begin position="119"/>
        <end position="140"/>
    </location>
</feature>
<reference evidence="2" key="2">
    <citation type="submission" date="2021-04" db="EMBL/GenBank/DDBJ databases">
        <authorList>
            <person name="Gilroy R."/>
        </authorList>
    </citation>
    <scope>NUCLEOTIDE SEQUENCE</scope>
    <source>
        <strain evidence="2">ChiGjej3B3-11674</strain>
    </source>
</reference>
<keyword evidence="1" id="KW-1133">Transmembrane helix</keyword>
<dbReference type="Pfam" id="PF13346">
    <property type="entry name" value="ABC2_membrane_5"/>
    <property type="match status" value="1"/>
</dbReference>
<comment type="caution">
    <text evidence="2">The sequence shown here is derived from an EMBL/GenBank/DDBJ whole genome shotgun (WGS) entry which is preliminary data.</text>
</comment>
<feature type="transmembrane region" description="Helical" evidence="1">
    <location>
        <begin position="16"/>
        <end position="33"/>
    </location>
</feature>
<keyword evidence="1" id="KW-0812">Transmembrane</keyword>
<name>A0A9D2R3B4_9FIRM</name>
<feature type="transmembrane region" description="Helical" evidence="1">
    <location>
        <begin position="186"/>
        <end position="212"/>
    </location>
</feature>
<dbReference type="PANTHER" id="PTHR41309">
    <property type="entry name" value="MEMBRANE PROTEIN-RELATED"/>
    <property type="match status" value="1"/>
</dbReference>
<evidence type="ECO:0000256" key="1">
    <source>
        <dbReference type="SAM" id="Phobius"/>
    </source>
</evidence>
<feature type="transmembrane region" description="Helical" evidence="1">
    <location>
        <begin position="152"/>
        <end position="174"/>
    </location>
</feature>
<feature type="transmembrane region" description="Helical" evidence="1">
    <location>
        <begin position="39"/>
        <end position="59"/>
    </location>
</feature>
<accession>A0A9D2R3B4</accession>
<gene>
    <name evidence="2" type="ORF">H9911_06015</name>
</gene>
<dbReference type="Proteomes" id="UP000823897">
    <property type="component" value="Unassembled WGS sequence"/>
</dbReference>
<dbReference type="EMBL" id="DWUV01000113">
    <property type="protein sequence ID" value="HJD34082.1"/>
    <property type="molecule type" value="Genomic_DNA"/>
</dbReference>
<dbReference type="PANTHER" id="PTHR41309:SF2">
    <property type="entry name" value="MEMBRANE PROTEIN"/>
    <property type="match status" value="1"/>
</dbReference>
<keyword evidence="1" id="KW-0472">Membrane</keyword>
<sequence>MKGMLIKDFRLLKNQGKSLLLMLLVVAIFMNFITDVGPAFIVGYITIIFSLFTATTISYDEFDNCYLFIMTLPVTRKKYVNEKYVFALLSIVCTWVLGTVLGTILLLAQPAAEMNAADWLGSCIGYIFAAWICVSIMLPIRLKFDSEKSRYANFIMIAVVFIAAFLVSSVIDYLPMSIVEAGKEWFYGLSAGGVLGIAGGITVAAVIISYLCSQHIMAKKEF</sequence>
<proteinExistence type="predicted"/>
<dbReference type="AlphaFoldDB" id="A0A9D2R3B4"/>
<protein>
    <submittedName>
        <fullName evidence="2">ABC-2 transporter permease</fullName>
    </submittedName>
</protein>
<evidence type="ECO:0000313" key="3">
    <source>
        <dbReference type="Proteomes" id="UP000823897"/>
    </source>
</evidence>
<dbReference type="InterPro" id="IPR025699">
    <property type="entry name" value="ABC2_memb-like"/>
</dbReference>
<reference evidence="2" key="1">
    <citation type="journal article" date="2021" name="PeerJ">
        <title>Extensive microbial diversity within the chicken gut microbiome revealed by metagenomics and culture.</title>
        <authorList>
            <person name="Gilroy R."/>
            <person name="Ravi A."/>
            <person name="Getino M."/>
            <person name="Pursley I."/>
            <person name="Horton D.L."/>
            <person name="Alikhan N.F."/>
            <person name="Baker D."/>
            <person name="Gharbi K."/>
            <person name="Hall N."/>
            <person name="Watson M."/>
            <person name="Adriaenssens E.M."/>
            <person name="Foster-Nyarko E."/>
            <person name="Jarju S."/>
            <person name="Secka A."/>
            <person name="Antonio M."/>
            <person name="Oren A."/>
            <person name="Chaudhuri R.R."/>
            <person name="La Ragione R."/>
            <person name="Hildebrand F."/>
            <person name="Pallen M.J."/>
        </authorList>
    </citation>
    <scope>NUCLEOTIDE SEQUENCE</scope>
    <source>
        <strain evidence="2">ChiGjej3B3-11674</strain>
    </source>
</reference>
<organism evidence="2 3">
    <name type="scientific">Candidatus Mediterraneibacter tabaqchaliae</name>
    <dbReference type="NCBI Taxonomy" id="2838689"/>
    <lineage>
        <taxon>Bacteria</taxon>
        <taxon>Bacillati</taxon>
        <taxon>Bacillota</taxon>
        <taxon>Clostridia</taxon>
        <taxon>Lachnospirales</taxon>
        <taxon>Lachnospiraceae</taxon>
        <taxon>Mediterraneibacter</taxon>
    </lineage>
</organism>